<dbReference type="SUPFAM" id="SSF58104">
    <property type="entry name" value="Methyl-accepting chemotaxis protein (MCP) signaling domain"/>
    <property type="match status" value="1"/>
</dbReference>
<dbReference type="GO" id="GO:0005886">
    <property type="term" value="C:plasma membrane"/>
    <property type="evidence" value="ECO:0007669"/>
    <property type="project" value="UniProtKB-SubCell"/>
</dbReference>
<dbReference type="PROSITE" id="PS50885">
    <property type="entry name" value="HAMP"/>
    <property type="match status" value="1"/>
</dbReference>
<dbReference type="GO" id="GO:0006935">
    <property type="term" value="P:chemotaxis"/>
    <property type="evidence" value="ECO:0007669"/>
    <property type="project" value="UniProtKB-KW"/>
</dbReference>
<evidence type="ECO:0000256" key="5">
    <source>
        <dbReference type="ARBA" id="ARBA00022989"/>
    </source>
</evidence>
<dbReference type="FunFam" id="1.10.287.950:FF:000001">
    <property type="entry name" value="Methyl-accepting chemotaxis sensory transducer"/>
    <property type="match status" value="1"/>
</dbReference>
<keyword evidence="5 11" id="KW-1133">Transmembrane helix</keyword>
<evidence type="ECO:0000259" key="13">
    <source>
        <dbReference type="PROSITE" id="PS50885"/>
    </source>
</evidence>
<name>A0A558D0F9_9GAMM</name>
<evidence type="ECO:0000256" key="9">
    <source>
        <dbReference type="PROSITE-ProRule" id="PRU00284"/>
    </source>
</evidence>
<evidence type="ECO:0000313" key="15">
    <source>
        <dbReference type="Proteomes" id="UP000317355"/>
    </source>
</evidence>
<accession>A0A558D0F9</accession>
<evidence type="ECO:0000256" key="3">
    <source>
        <dbReference type="ARBA" id="ARBA00022500"/>
    </source>
</evidence>
<comment type="similarity">
    <text evidence="8">Belongs to the methyl-accepting chemotaxis (MCP) protein family.</text>
</comment>
<evidence type="ECO:0000256" key="1">
    <source>
        <dbReference type="ARBA" id="ARBA00004651"/>
    </source>
</evidence>
<evidence type="ECO:0000256" key="6">
    <source>
        <dbReference type="ARBA" id="ARBA00023136"/>
    </source>
</evidence>
<dbReference type="Gene3D" id="3.30.450.20">
    <property type="entry name" value="PAS domain"/>
    <property type="match status" value="1"/>
</dbReference>
<dbReference type="CDD" id="cd11386">
    <property type="entry name" value="MCP_signal"/>
    <property type="match status" value="1"/>
</dbReference>
<dbReference type="InterPro" id="IPR033479">
    <property type="entry name" value="dCache_1"/>
</dbReference>
<dbReference type="InterPro" id="IPR004089">
    <property type="entry name" value="MCPsignal_dom"/>
</dbReference>
<dbReference type="Proteomes" id="UP000317355">
    <property type="component" value="Unassembled WGS sequence"/>
</dbReference>
<keyword evidence="7 9" id="KW-0807">Transducer</keyword>
<evidence type="ECO:0000256" key="7">
    <source>
        <dbReference type="ARBA" id="ARBA00023224"/>
    </source>
</evidence>
<protein>
    <submittedName>
        <fullName evidence="14">Methyl-accepting chemotaxis protein</fullName>
    </submittedName>
</protein>
<dbReference type="EMBL" id="VMRY01000041">
    <property type="protein sequence ID" value="TVT54480.1"/>
    <property type="molecule type" value="Genomic_DNA"/>
</dbReference>
<keyword evidence="2" id="KW-1003">Cell membrane</keyword>
<evidence type="ECO:0000259" key="12">
    <source>
        <dbReference type="PROSITE" id="PS50111"/>
    </source>
</evidence>
<evidence type="ECO:0000256" key="11">
    <source>
        <dbReference type="SAM" id="Phobius"/>
    </source>
</evidence>
<dbReference type="CDD" id="cd06225">
    <property type="entry name" value="HAMP"/>
    <property type="match status" value="1"/>
</dbReference>
<dbReference type="PANTHER" id="PTHR32089:SF112">
    <property type="entry name" value="LYSOZYME-LIKE PROTEIN-RELATED"/>
    <property type="match status" value="1"/>
</dbReference>
<keyword evidence="4 11" id="KW-0812">Transmembrane</keyword>
<dbReference type="SMART" id="SM00283">
    <property type="entry name" value="MA"/>
    <property type="match status" value="1"/>
</dbReference>
<evidence type="ECO:0000313" key="14">
    <source>
        <dbReference type="EMBL" id="TVT54480.1"/>
    </source>
</evidence>
<feature type="transmembrane region" description="Helical" evidence="11">
    <location>
        <begin position="468"/>
        <end position="490"/>
    </location>
</feature>
<evidence type="ECO:0000256" key="2">
    <source>
        <dbReference type="ARBA" id="ARBA00022475"/>
    </source>
</evidence>
<comment type="caution">
    <text evidence="14">The sequence shown here is derived from an EMBL/GenBank/DDBJ whole genome shotgun (WGS) entry which is preliminary data.</text>
</comment>
<keyword evidence="6 11" id="KW-0472">Membrane</keyword>
<comment type="subcellular location">
    <subcellularLocation>
        <location evidence="1">Cell membrane</location>
        <topology evidence="1">Multi-pass membrane protein</topology>
    </subcellularLocation>
</comment>
<sequence>MTAEDMAAADVGFYLQQSPCMGPLINIDSDRVRIPVWNAFTMKIKTKLTVGASLLMLLPVVLVSAVLGWVAVENGREALETKAQNQMVALRNSSQRAIERYFQTVQDQIANLSDNRMVVDALKSLPNAYLNYPSSMEVTGAAGVEKLEKMRQALVDFYEGPYADEFKKQNGGKQVDAKGWLDKLDINAITLQYAYIAANSNPLGQKSEMAEPGDGSLYEVMHKRFHNSFKDYQERFGYADIFLVDGKSSQVVYSVSKMPEFATSLATGPFADSRLGQVYKQAMESETPGFIAISDFAEYTSAFNNQTAFFAAPVLSRGTKIGVLIFELSVDRLSSIMTHDRQWSEVGLGESGESIIVDSNYLLRSDSRFQIEDEAGYVESLRKAGVSADQVSKVQAKHSGIGIQELKTPAIEAAIAGESGIKNYTDYRGVEVLGAYAPLHIPGLKWAVLAKMNTEEAFRSVEQLKSTIVGVATVLAIAVFVVGALIGWIFTGLIVKPIQRTVDAVKDIAEGEGDLTQRLDERSKDELGELAGWFNRFLDKMQGVVGELNSVTQNLSVSAEQLSQVSEQTRIGITNQQSQTEQAATATNEMAATVQDVAKNAESAASSAMQARDEAAKGKNTVDESIAAIQSLSVTVETAAGVIGRLEQDSVEIGGVLDVIRNIAEQTNLLALNAAIEAARAGEQGRGFAVVADEVRTLASRTQKSTQEIQEMIERLQSASKEAVKSMDESNTQAKRGSDYAVRTGEVLEAIINSINQISDMNTQIASAAEEQSVVAEEINRNVVGINEISDHTAEGAQQTASASEGLNHLAGQLKGIVGQFKI</sequence>
<evidence type="ECO:0000256" key="8">
    <source>
        <dbReference type="ARBA" id="ARBA00029447"/>
    </source>
</evidence>
<dbReference type="GO" id="GO:0007165">
    <property type="term" value="P:signal transduction"/>
    <property type="evidence" value="ECO:0007669"/>
    <property type="project" value="UniProtKB-KW"/>
</dbReference>
<feature type="transmembrane region" description="Helical" evidence="11">
    <location>
        <begin position="48"/>
        <end position="72"/>
    </location>
</feature>
<proteinExistence type="inferred from homology"/>
<feature type="domain" description="Methyl-accepting transducer" evidence="12">
    <location>
        <begin position="551"/>
        <end position="787"/>
    </location>
</feature>
<dbReference type="SMART" id="SM00304">
    <property type="entry name" value="HAMP"/>
    <property type="match status" value="1"/>
</dbReference>
<keyword evidence="10" id="KW-0175">Coiled coil</keyword>
<feature type="domain" description="HAMP" evidence="13">
    <location>
        <begin position="492"/>
        <end position="546"/>
    </location>
</feature>
<reference evidence="14 15" key="1">
    <citation type="submission" date="2019-07" db="EMBL/GenBank/DDBJ databases">
        <title>The pathways for chlorine oxyanion respiration interact through the shared metabolite chlorate.</title>
        <authorList>
            <person name="Barnum T.P."/>
            <person name="Cheng Y."/>
            <person name="Hill K.A."/>
            <person name="Lucas L.N."/>
            <person name="Carlson H.K."/>
            <person name="Coates J.D."/>
        </authorList>
    </citation>
    <scope>NUCLEOTIDE SEQUENCE [LARGE SCALE GENOMIC DNA]</scope>
    <source>
        <strain evidence="14">BK-3</strain>
    </source>
</reference>
<gene>
    <name evidence="14" type="ORF">FHK82_09770</name>
</gene>
<feature type="coiled-coil region" evidence="10">
    <location>
        <begin position="702"/>
        <end position="729"/>
    </location>
</feature>
<dbReference type="AlphaFoldDB" id="A0A558D0F9"/>
<dbReference type="Pfam" id="PF00015">
    <property type="entry name" value="MCPsignal"/>
    <property type="match status" value="1"/>
</dbReference>
<dbReference type="Gene3D" id="1.10.287.950">
    <property type="entry name" value="Methyl-accepting chemotaxis protein"/>
    <property type="match status" value="1"/>
</dbReference>
<evidence type="ECO:0000256" key="4">
    <source>
        <dbReference type="ARBA" id="ARBA00022692"/>
    </source>
</evidence>
<organism evidence="14 15">
    <name type="scientific">Sedimenticola thiotaurini</name>
    <dbReference type="NCBI Taxonomy" id="1543721"/>
    <lineage>
        <taxon>Bacteria</taxon>
        <taxon>Pseudomonadati</taxon>
        <taxon>Pseudomonadota</taxon>
        <taxon>Gammaproteobacteria</taxon>
        <taxon>Chromatiales</taxon>
        <taxon>Sedimenticolaceae</taxon>
        <taxon>Sedimenticola</taxon>
    </lineage>
</organism>
<evidence type="ECO:0000256" key="10">
    <source>
        <dbReference type="SAM" id="Coils"/>
    </source>
</evidence>
<dbReference type="PANTHER" id="PTHR32089">
    <property type="entry name" value="METHYL-ACCEPTING CHEMOTAXIS PROTEIN MCPB"/>
    <property type="match status" value="1"/>
</dbReference>
<dbReference type="InterPro" id="IPR003660">
    <property type="entry name" value="HAMP_dom"/>
</dbReference>
<dbReference type="Pfam" id="PF02743">
    <property type="entry name" value="dCache_1"/>
    <property type="match status" value="1"/>
</dbReference>
<dbReference type="PROSITE" id="PS50111">
    <property type="entry name" value="CHEMOTAXIS_TRANSDUC_2"/>
    <property type="match status" value="1"/>
</dbReference>
<dbReference type="Pfam" id="PF00672">
    <property type="entry name" value="HAMP"/>
    <property type="match status" value="1"/>
</dbReference>
<keyword evidence="3" id="KW-0145">Chemotaxis</keyword>